<dbReference type="STRING" id="1325130.HFN_0334"/>
<comment type="caution">
    <text evidence="2">The sequence shown here is derived from an EMBL/GenBank/DDBJ whole genome shotgun (WGS) entry which is preliminary data.</text>
</comment>
<keyword evidence="1" id="KW-0472">Membrane</keyword>
<keyword evidence="1" id="KW-0812">Transmembrane</keyword>
<dbReference type="Proteomes" id="UP000018143">
    <property type="component" value="Unassembled WGS sequence"/>
</dbReference>
<sequence length="42" mass="4649">MAYLSQECGAIFVIFLMNAIEIFAKSVMSAIDLIFAIFGVFL</sequence>
<feature type="transmembrane region" description="Helical" evidence="1">
    <location>
        <begin position="12"/>
        <end position="41"/>
    </location>
</feature>
<keyword evidence="3" id="KW-1185">Reference proteome</keyword>
<evidence type="ECO:0000256" key="1">
    <source>
        <dbReference type="SAM" id="Phobius"/>
    </source>
</evidence>
<name>T1DW05_9HELI</name>
<organism evidence="2 3">
    <name type="scientific">Helicobacter fennelliae MRY12-0050</name>
    <dbReference type="NCBI Taxonomy" id="1325130"/>
    <lineage>
        <taxon>Bacteria</taxon>
        <taxon>Pseudomonadati</taxon>
        <taxon>Campylobacterota</taxon>
        <taxon>Epsilonproteobacteria</taxon>
        <taxon>Campylobacterales</taxon>
        <taxon>Helicobacteraceae</taxon>
        <taxon>Helicobacter</taxon>
    </lineage>
</organism>
<evidence type="ECO:0000313" key="2">
    <source>
        <dbReference type="EMBL" id="GAD19203.1"/>
    </source>
</evidence>
<dbReference type="AlphaFoldDB" id="T1DW05"/>
<accession>T1DW05</accession>
<gene>
    <name evidence="2" type="ORF">HFN_0334</name>
</gene>
<dbReference type="EMBL" id="BASD01000018">
    <property type="protein sequence ID" value="GAD19203.1"/>
    <property type="molecule type" value="Genomic_DNA"/>
</dbReference>
<reference evidence="2 3" key="1">
    <citation type="journal article" date="2013" name="Genome Announc.">
        <title>Draft Genome Sequence of Helicobacter fennelliae Strain MRY12-0050, Isolated from a Bacteremia Patient.</title>
        <authorList>
            <person name="Rimbara E."/>
            <person name="Matsui M."/>
            <person name="Mori S."/>
            <person name="Suzuki S."/>
            <person name="Suzuki M."/>
            <person name="Kim H."/>
            <person name="Sekizuka T."/>
            <person name="Kuroda M."/>
            <person name="Shibayama K."/>
        </authorList>
    </citation>
    <scope>NUCLEOTIDE SEQUENCE [LARGE SCALE GENOMIC DNA]</scope>
    <source>
        <strain evidence="2 3">MRY12-0050</strain>
    </source>
</reference>
<evidence type="ECO:0000313" key="3">
    <source>
        <dbReference type="Proteomes" id="UP000018143"/>
    </source>
</evidence>
<proteinExistence type="predicted"/>
<protein>
    <submittedName>
        <fullName evidence="2">Uncharacterized protein</fullName>
    </submittedName>
</protein>
<keyword evidence="1" id="KW-1133">Transmembrane helix</keyword>